<feature type="transmembrane region" description="Helical" evidence="6">
    <location>
        <begin position="199"/>
        <end position="218"/>
    </location>
</feature>
<dbReference type="PANTHER" id="PTHR40761">
    <property type="entry name" value="CONSERVED INTEGRAL MEMBRANE ALANINE VALINE AND LEUCINE RICH PROTEIN-RELATED"/>
    <property type="match status" value="1"/>
</dbReference>
<feature type="transmembrane region" description="Helical" evidence="6">
    <location>
        <begin position="257"/>
        <end position="278"/>
    </location>
</feature>
<accession>A0A1X6XA84</accession>
<evidence type="ECO:0000256" key="5">
    <source>
        <dbReference type="SAM" id="MobiDB-lite"/>
    </source>
</evidence>
<feature type="transmembrane region" description="Helical" evidence="6">
    <location>
        <begin position="164"/>
        <end position="187"/>
    </location>
</feature>
<evidence type="ECO:0000256" key="4">
    <source>
        <dbReference type="ARBA" id="ARBA00023136"/>
    </source>
</evidence>
<organism evidence="7 8">
    <name type="scientific">Brevibacterium yomogidense</name>
    <dbReference type="NCBI Taxonomy" id="946573"/>
    <lineage>
        <taxon>Bacteria</taxon>
        <taxon>Bacillati</taxon>
        <taxon>Actinomycetota</taxon>
        <taxon>Actinomycetes</taxon>
        <taxon>Micrococcales</taxon>
        <taxon>Brevibacteriaceae</taxon>
        <taxon>Brevibacterium</taxon>
    </lineage>
</organism>
<gene>
    <name evidence="7" type="ORF">FM105_05315</name>
</gene>
<name>A0A1X6XA84_9MICO</name>
<dbReference type="RefSeq" id="WP_087005859.1">
    <property type="nucleotide sequence ID" value="NZ_FWFF01000007.1"/>
</dbReference>
<reference evidence="8" key="1">
    <citation type="submission" date="2017-02" db="EMBL/GenBank/DDBJ databases">
        <authorList>
            <person name="Dridi B."/>
        </authorList>
    </citation>
    <scope>NUCLEOTIDE SEQUENCE [LARGE SCALE GENOMIC DNA]</scope>
    <source>
        <strain evidence="8">B Co 03.10</strain>
    </source>
</reference>
<sequence>MIILAIGLAFLSAVSLAYGALLQHRGVSGLQTSEGALRLRTLVSLFRSPHWVLGLLIMGAGIVANVTALAFAPVMVVQPVGAFSLVISILLGMYHRSLAVHRSIIITVVLCVVGVAGFVTVSALVATTSPTSPAEAHLLAALALAFTVAGLIVILTVSHPRQLLLITGGGVLFAFVATNMHVVSSHIVDVGLLEGLSSLPWINLVALAASGLVGSWFVQSSYAAGPPEMVIAGLTVIDPIIAVLLGALILGEAADSGVASILGMAAFGALACTSVVLLSRHHPDAVEAERRRSHQKYGDDSDPPSIEEVSDRAIP</sequence>
<keyword evidence="8" id="KW-1185">Reference proteome</keyword>
<evidence type="ECO:0000313" key="7">
    <source>
        <dbReference type="EMBL" id="SLM96049.1"/>
    </source>
</evidence>
<dbReference type="PANTHER" id="PTHR40761:SF1">
    <property type="entry name" value="CONSERVED INTEGRAL MEMBRANE ALANINE VALINE AND LEUCINE RICH PROTEIN-RELATED"/>
    <property type="match status" value="1"/>
</dbReference>
<dbReference type="Pfam" id="PF05653">
    <property type="entry name" value="Mg_trans_NIPA"/>
    <property type="match status" value="1"/>
</dbReference>
<evidence type="ECO:0000313" key="8">
    <source>
        <dbReference type="Proteomes" id="UP000196581"/>
    </source>
</evidence>
<dbReference type="EMBL" id="FWFF01000007">
    <property type="protein sequence ID" value="SLM96049.1"/>
    <property type="molecule type" value="Genomic_DNA"/>
</dbReference>
<feature type="transmembrane region" description="Helical" evidence="6">
    <location>
        <begin position="104"/>
        <end position="126"/>
    </location>
</feature>
<keyword evidence="2 6" id="KW-0812">Transmembrane</keyword>
<dbReference type="GO" id="GO:0015095">
    <property type="term" value="F:magnesium ion transmembrane transporter activity"/>
    <property type="evidence" value="ECO:0007669"/>
    <property type="project" value="InterPro"/>
</dbReference>
<keyword evidence="3 6" id="KW-1133">Transmembrane helix</keyword>
<feature type="transmembrane region" description="Helical" evidence="6">
    <location>
        <begin position="230"/>
        <end position="251"/>
    </location>
</feature>
<keyword evidence="4 6" id="KW-0472">Membrane</keyword>
<feature type="transmembrane region" description="Helical" evidence="6">
    <location>
        <begin position="138"/>
        <end position="157"/>
    </location>
</feature>
<evidence type="ECO:0000256" key="3">
    <source>
        <dbReference type="ARBA" id="ARBA00022989"/>
    </source>
</evidence>
<protein>
    <submittedName>
        <fullName evidence="7">Integral membrane protein</fullName>
    </submittedName>
</protein>
<dbReference type="InterPro" id="IPR008521">
    <property type="entry name" value="Mg_trans_NIPA"/>
</dbReference>
<evidence type="ECO:0000256" key="6">
    <source>
        <dbReference type="SAM" id="Phobius"/>
    </source>
</evidence>
<dbReference type="Proteomes" id="UP000196581">
    <property type="component" value="Unassembled WGS sequence"/>
</dbReference>
<dbReference type="AlphaFoldDB" id="A0A1X6XA84"/>
<feature type="region of interest" description="Disordered" evidence="5">
    <location>
        <begin position="287"/>
        <end position="315"/>
    </location>
</feature>
<feature type="transmembrane region" description="Helical" evidence="6">
    <location>
        <begin position="68"/>
        <end position="92"/>
    </location>
</feature>
<comment type="subcellular location">
    <subcellularLocation>
        <location evidence="1">Membrane</location>
        <topology evidence="1">Multi-pass membrane protein</topology>
    </subcellularLocation>
</comment>
<dbReference type="GO" id="GO:0016020">
    <property type="term" value="C:membrane"/>
    <property type="evidence" value="ECO:0007669"/>
    <property type="project" value="UniProtKB-SubCell"/>
</dbReference>
<proteinExistence type="predicted"/>
<evidence type="ECO:0000256" key="2">
    <source>
        <dbReference type="ARBA" id="ARBA00022692"/>
    </source>
</evidence>
<evidence type="ECO:0000256" key="1">
    <source>
        <dbReference type="ARBA" id="ARBA00004141"/>
    </source>
</evidence>